<sequence>MVDVVLDMIKDVGLWDSGKDSFSEVAESISVCEETKHSHGNVGWVDRVGVERPTDALFPDAGVNELYGRGLLKPGDIHTVKTDAGFHVVQILDVQTELKSSVRQPSPTLKGGGYSTGGNKNPLTYTLQTNGCQMNVADSERLRAQLHSSGLSEVSKKPDVVVVNTCSIRDHAEQKLYDYLGPFAKRKRSGDPVTIVVTGCVAQQEGEALLRRVPEVDLVVGPQYINRVSDLLEDVKSGYQLVATDPTLISEDQARPVRDDPYRAWVPVINGCNEHCSYCVVPNTRGVEQSRTLDAIVGEMRDLKDKGYKEVTLLGQNIDAYGRDLSPKSNFADLLKVADSVGIPRVRYVTSHPRYFSDKVVDAVRDLGSVCEQFHLPPQSGSDQVLKNMRRGYTYDSYMRIVKRIKDRCGDEAGITGDIIVGFPGETEEDFQRTLDLMEEVKYDNLNAFAYSKRPYTDAALALEQVDEDVKAERLQRVQRLAVKHGLERSERYLGRDVEVLVEGRNKKVTKEEECMGKTRQGRQVFFEGDVDELVGKLAMVKIEEARPWSLRGTLVSVKK</sequence>
<evidence type="ECO:0000256" key="1">
    <source>
        <dbReference type="ARBA" id="ARBA00001966"/>
    </source>
</evidence>
<dbReference type="EMBL" id="BRYA01000082">
    <property type="protein sequence ID" value="GMI38182.1"/>
    <property type="molecule type" value="Genomic_DNA"/>
</dbReference>
<keyword evidence="8" id="KW-0697">Rotamase</keyword>
<dbReference type="InterPro" id="IPR002792">
    <property type="entry name" value="TRAM_dom"/>
</dbReference>
<dbReference type="GO" id="GO:0046872">
    <property type="term" value="F:metal ion binding"/>
    <property type="evidence" value="ECO:0007669"/>
    <property type="project" value="UniProtKB-KW"/>
</dbReference>
<dbReference type="PROSITE" id="PS01278">
    <property type="entry name" value="MTTASE_RADICAL"/>
    <property type="match status" value="1"/>
</dbReference>
<dbReference type="SMART" id="SM00729">
    <property type="entry name" value="Elp3"/>
    <property type="match status" value="1"/>
</dbReference>
<evidence type="ECO:0000313" key="13">
    <source>
        <dbReference type="EMBL" id="GMI38182.1"/>
    </source>
</evidence>
<dbReference type="InterPro" id="IPR006638">
    <property type="entry name" value="Elp3/MiaA/NifB-like_rSAM"/>
</dbReference>
<evidence type="ECO:0000259" key="9">
    <source>
        <dbReference type="PROSITE" id="PS50198"/>
    </source>
</evidence>
<comment type="caution">
    <text evidence="13">The sequence shown here is derived from an EMBL/GenBank/DDBJ whole genome shotgun (WGS) entry which is preliminary data.</text>
</comment>
<dbReference type="InterPro" id="IPR038135">
    <property type="entry name" value="Methylthiotransferase_N_sf"/>
</dbReference>
<organism evidence="13 14">
    <name type="scientific">Triparma columacea</name>
    <dbReference type="NCBI Taxonomy" id="722753"/>
    <lineage>
        <taxon>Eukaryota</taxon>
        <taxon>Sar</taxon>
        <taxon>Stramenopiles</taxon>
        <taxon>Ochrophyta</taxon>
        <taxon>Bolidophyceae</taxon>
        <taxon>Parmales</taxon>
        <taxon>Triparmaceae</taxon>
        <taxon>Triparma</taxon>
    </lineage>
</organism>
<evidence type="ECO:0000256" key="2">
    <source>
        <dbReference type="ARBA" id="ARBA00009815"/>
    </source>
</evidence>
<dbReference type="FunFam" id="3.40.50.12160:FF:000003">
    <property type="entry name" value="CDK5 regulatory subunit-associated protein 1"/>
    <property type="match status" value="1"/>
</dbReference>
<dbReference type="PROSITE" id="PS50198">
    <property type="entry name" value="PPIC_PPIASE_2"/>
    <property type="match status" value="1"/>
</dbReference>
<reference evidence="14" key="1">
    <citation type="journal article" date="2023" name="Commun. Biol.">
        <title>Genome analysis of Parmales, the sister group of diatoms, reveals the evolutionary specialization of diatoms from phago-mixotrophs to photoautotrophs.</title>
        <authorList>
            <person name="Ban H."/>
            <person name="Sato S."/>
            <person name="Yoshikawa S."/>
            <person name="Yamada K."/>
            <person name="Nakamura Y."/>
            <person name="Ichinomiya M."/>
            <person name="Sato N."/>
            <person name="Blanc-Mathieu R."/>
            <person name="Endo H."/>
            <person name="Kuwata A."/>
            <person name="Ogata H."/>
        </authorList>
    </citation>
    <scope>NUCLEOTIDE SEQUENCE [LARGE SCALE GENOMIC DNA]</scope>
</reference>
<dbReference type="Gene3D" id="3.40.50.12160">
    <property type="entry name" value="Methylthiotransferase, N-terminal domain"/>
    <property type="match status" value="1"/>
</dbReference>
<dbReference type="InterPro" id="IPR000297">
    <property type="entry name" value="PPIase_PpiC"/>
</dbReference>
<dbReference type="CDD" id="cd01335">
    <property type="entry name" value="Radical_SAM"/>
    <property type="match status" value="1"/>
</dbReference>
<protein>
    <submittedName>
        <fullName evidence="13">Uncharacterized protein</fullName>
    </submittedName>
</protein>
<dbReference type="PANTHER" id="PTHR43020">
    <property type="entry name" value="CDK5 REGULATORY SUBUNIT-ASSOCIATED PROTEIN 1"/>
    <property type="match status" value="1"/>
</dbReference>
<dbReference type="SFLD" id="SFLDG01082">
    <property type="entry name" value="B12-binding_domain_containing"/>
    <property type="match status" value="1"/>
</dbReference>
<accession>A0A9W7L8K7</accession>
<dbReference type="PANTHER" id="PTHR43020:SF2">
    <property type="entry name" value="MITOCHONDRIAL TRNA METHYLTHIOTRANSFERASE CDK5RAP1"/>
    <property type="match status" value="1"/>
</dbReference>
<keyword evidence="14" id="KW-1185">Reference proteome</keyword>
<dbReference type="SFLD" id="SFLDG01061">
    <property type="entry name" value="methylthiotransferase"/>
    <property type="match status" value="1"/>
</dbReference>
<dbReference type="GO" id="GO:0051539">
    <property type="term" value="F:4 iron, 4 sulfur cluster binding"/>
    <property type="evidence" value="ECO:0007669"/>
    <property type="project" value="UniProtKB-KW"/>
</dbReference>
<dbReference type="SFLD" id="SFLDF00273">
    <property type="entry name" value="(dimethylallyl)adenosine_tRNA"/>
    <property type="match status" value="1"/>
</dbReference>
<dbReference type="Proteomes" id="UP001165065">
    <property type="component" value="Unassembled WGS sequence"/>
</dbReference>
<feature type="domain" description="MTTase N-terminal" evidence="11">
    <location>
        <begin position="123"/>
        <end position="237"/>
    </location>
</feature>
<dbReference type="GO" id="GO:0003755">
    <property type="term" value="F:peptidyl-prolyl cis-trans isomerase activity"/>
    <property type="evidence" value="ECO:0007669"/>
    <property type="project" value="UniProtKB-KW"/>
</dbReference>
<dbReference type="OrthoDB" id="190098at2759"/>
<dbReference type="InterPro" id="IPR007197">
    <property type="entry name" value="rSAM"/>
</dbReference>
<evidence type="ECO:0000256" key="4">
    <source>
        <dbReference type="ARBA" id="ARBA00022691"/>
    </source>
</evidence>
<feature type="domain" description="PpiC" evidence="9">
    <location>
        <begin position="1"/>
        <end position="93"/>
    </location>
</feature>
<dbReference type="InterPro" id="IPR020612">
    <property type="entry name" value="Methylthiotransferase_CS"/>
</dbReference>
<evidence type="ECO:0000313" key="14">
    <source>
        <dbReference type="Proteomes" id="UP001165065"/>
    </source>
</evidence>
<dbReference type="Pfam" id="PF00919">
    <property type="entry name" value="UPF0004"/>
    <property type="match status" value="1"/>
</dbReference>
<dbReference type="GO" id="GO:0035600">
    <property type="term" value="P:tRNA methylthiolation"/>
    <property type="evidence" value="ECO:0007669"/>
    <property type="project" value="TreeGrafter"/>
</dbReference>
<dbReference type="InterPro" id="IPR013848">
    <property type="entry name" value="Methylthiotransferase_N"/>
</dbReference>
<evidence type="ECO:0000259" key="12">
    <source>
        <dbReference type="PROSITE" id="PS51918"/>
    </source>
</evidence>
<evidence type="ECO:0000256" key="8">
    <source>
        <dbReference type="PROSITE-ProRule" id="PRU00278"/>
    </source>
</evidence>
<dbReference type="InterPro" id="IPR058240">
    <property type="entry name" value="rSAM_sf"/>
</dbReference>
<dbReference type="Pfam" id="PF01938">
    <property type="entry name" value="TRAM"/>
    <property type="match status" value="1"/>
</dbReference>
<dbReference type="AlphaFoldDB" id="A0A9W7L8K7"/>
<keyword evidence="3" id="KW-0004">4Fe-4S</keyword>
<evidence type="ECO:0000256" key="3">
    <source>
        <dbReference type="ARBA" id="ARBA00022485"/>
    </source>
</evidence>
<dbReference type="Gene3D" id="3.10.50.40">
    <property type="match status" value="1"/>
</dbReference>
<dbReference type="PROSITE" id="PS50926">
    <property type="entry name" value="TRAM"/>
    <property type="match status" value="1"/>
</dbReference>
<evidence type="ECO:0000259" key="10">
    <source>
        <dbReference type="PROSITE" id="PS50926"/>
    </source>
</evidence>
<dbReference type="PROSITE" id="PS51449">
    <property type="entry name" value="MTTASE_N"/>
    <property type="match status" value="1"/>
</dbReference>
<dbReference type="InterPro" id="IPR006463">
    <property type="entry name" value="MiaB_methiolase"/>
</dbReference>
<comment type="similarity">
    <text evidence="2">Belongs to the methylthiotransferase family. MiaB subfamily.</text>
</comment>
<dbReference type="FunFam" id="3.80.30.20:FF:000001">
    <property type="entry name" value="tRNA-2-methylthio-N(6)-dimethylallyladenosine synthase 2"/>
    <property type="match status" value="1"/>
</dbReference>
<evidence type="ECO:0000259" key="11">
    <source>
        <dbReference type="PROSITE" id="PS51449"/>
    </source>
</evidence>
<dbReference type="PROSITE" id="PS51918">
    <property type="entry name" value="RADICAL_SAM"/>
    <property type="match status" value="1"/>
</dbReference>
<keyword evidence="5" id="KW-0479">Metal-binding</keyword>
<feature type="domain" description="Radical SAM core" evidence="12">
    <location>
        <begin position="258"/>
        <end position="488"/>
    </location>
</feature>
<dbReference type="InterPro" id="IPR005839">
    <property type="entry name" value="Methylthiotransferase"/>
</dbReference>
<keyword evidence="7" id="KW-0411">Iron-sulfur</keyword>
<dbReference type="Gene3D" id="3.80.30.20">
    <property type="entry name" value="tm_1862 like domain"/>
    <property type="match status" value="1"/>
</dbReference>
<keyword evidence="4" id="KW-0949">S-adenosyl-L-methionine</keyword>
<evidence type="ECO:0000256" key="7">
    <source>
        <dbReference type="ARBA" id="ARBA00023014"/>
    </source>
</evidence>
<feature type="domain" description="TRAM" evidence="10">
    <location>
        <begin position="491"/>
        <end position="557"/>
    </location>
</feature>
<dbReference type="InterPro" id="IPR046357">
    <property type="entry name" value="PPIase_dom_sf"/>
</dbReference>
<evidence type="ECO:0000256" key="5">
    <source>
        <dbReference type="ARBA" id="ARBA00022723"/>
    </source>
</evidence>
<keyword evidence="8" id="KW-0413">Isomerase</keyword>
<proteinExistence type="inferred from homology"/>
<dbReference type="NCBIfam" id="TIGR01574">
    <property type="entry name" value="miaB-methiolase"/>
    <property type="match status" value="1"/>
</dbReference>
<dbReference type="SUPFAM" id="SSF102114">
    <property type="entry name" value="Radical SAM enzymes"/>
    <property type="match status" value="1"/>
</dbReference>
<dbReference type="NCBIfam" id="TIGR00089">
    <property type="entry name" value="MiaB/RimO family radical SAM methylthiotransferase"/>
    <property type="match status" value="1"/>
</dbReference>
<name>A0A9W7L8K7_9STRA</name>
<dbReference type="GO" id="GO:0035596">
    <property type="term" value="F:methylthiotransferase activity"/>
    <property type="evidence" value="ECO:0007669"/>
    <property type="project" value="InterPro"/>
</dbReference>
<dbReference type="Pfam" id="PF04055">
    <property type="entry name" value="Radical_SAM"/>
    <property type="match status" value="1"/>
</dbReference>
<comment type="cofactor">
    <cofactor evidence="1">
        <name>[4Fe-4S] cluster</name>
        <dbReference type="ChEBI" id="CHEBI:49883"/>
    </cofactor>
</comment>
<dbReference type="SFLD" id="SFLDS00029">
    <property type="entry name" value="Radical_SAM"/>
    <property type="match status" value="1"/>
</dbReference>
<gene>
    <name evidence="13" type="ORF">TrCOL_g7972</name>
</gene>
<evidence type="ECO:0000256" key="6">
    <source>
        <dbReference type="ARBA" id="ARBA00023004"/>
    </source>
</evidence>
<keyword evidence="6" id="KW-0408">Iron</keyword>
<dbReference type="InterPro" id="IPR023404">
    <property type="entry name" value="rSAM_horseshoe"/>
</dbReference>